<evidence type="ECO:0000259" key="1">
    <source>
        <dbReference type="Pfam" id="PF25181"/>
    </source>
</evidence>
<dbReference type="RefSeq" id="YP_010668055.1">
    <property type="nucleotide sequence ID" value="NC_070953.1"/>
</dbReference>
<evidence type="ECO:0000313" key="2">
    <source>
        <dbReference type="EMBL" id="AZS06556.1"/>
    </source>
</evidence>
<dbReference type="InterPro" id="IPR057447">
    <property type="entry name" value="Bbp19-like_phage"/>
</dbReference>
<sequence>MANKHVEDTKRKNQRFKNLFNSPDGRAVLDELIAEFDKDELRSTDTHETYFNLGAREVIKHIQFRMRNADEDQ</sequence>
<dbReference type="Proteomes" id="UP000286786">
    <property type="component" value="Genome"/>
</dbReference>
<protein>
    <recommendedName>
        <fullName evidence="1">Bbp19-like phage domain-containing protein</fullName>
    </recommendedName>
</protein>
<reference evidence="2 3" key="1">
    <citation type="submission" date="2018-11" db="EMBL/GenBank/DDBJ databases">
        <title>Isolation and Complete Genome Sequence of a Novel Alteromonas Phage ZP6.</title>
        <authorList>
            <person name="Han J."/>
        </authorList>
    </citation>
    <scope>NUCLEOTIDE SEQUENCE [LARGE SCALE GENOMIC DNA]</scope>
</reference>
<dbReference type="EMBL" id="MK203850">
    <property type="protein sequence ID" value="AZS06556.1"/>
    <property type="molecule type" value="Genomic_DNA"/>
</dbReference>
<accession>A0A3S9U8B8</accession>
<dbReference type="Pfam" id="PF25181">
    <property type="entry name" value="Phage_Bbp19"/>
    <property type="match status" value="1"/>
</dbReference>
<name>A0A3S9U8B8_9CAUD</name>
<keyword evidence="3" id="KW-1185">Reference proteome</keyword>
<organism evidence="2 3">
    <name type="scientific">Alteromonas phage ZP6</name>
    <dbReference type="NCBI Taxonomy" id="2492447"/>
    <lineage>
        <taxon>Viruses</taxon>
        <taxon>Duplodnaviria</taxon>
        <taxon>Heunggongvirae</taxon>
        <taxon>Uroviricota</taxon>
        <taxon>Caudoviricetes</taxon>
        <taxon>Mareflavirus</taxon>
        <taxon>Mareflavirus ZP6</taxon>
    </lineage>
</organism>
<dbReference type="GeneID" id="77944196"/>
<dbReference type="KEGG" id="vg:77944196"/>
<proteinExistence type="predicted"/>
<feature type="domain" description="Bbp19-like phage" evidence="1">
    <location>
        <begin position="16"/>
        <end position="68"/>
    </location>
</feature>
<evidence type="ECO:0000313" key="3">
    <source>
        <dbReference type="Proteomes" id="UP000286786"/>
    </source>
</evidence>